<dbReference type="RefSeq" id="XP_052946959.1">
    <property type="nucleotide sequence ID" value="XM_053087248.1"/>
</dbReference>
<dbReference type="PANTHER" id="PTHR11879">
    <property type="entry name" value="ASPARTATE AMINOTRANSFERASE"/>
    <property type="match status" value="1"/>
</dbReference>
<dbReference type="PRINTS" id="PR00799">
    <property type="entry name" value="TRANSAMINASE"/>
</dbReference>
<dbReference type="InterPro" id="IPR004839">
    <property type="entry name" value="Aminotransferase_I/II_large"/>
</dbReference>
<dbReference type="Gene3D" id="3.40.640.10">
    <property type="entry name" value="Type I PLP-dependent aspartate aminotransferase-like (Major domain)"/>
    <property type="match status" value="1"/>
</dbReference>
<name>A0AA38LTR9_9TREE</name>
<dbReference type="InterPro" id="IPR000796">
    <property type="entry name" value="Asp_trans"/>
</dbReference>
<dbReference type="GO" id="GO:0006533">
    <property type="term" value="P:L-aspartate catabolic process"/>
    <property type="evidence" value="ECO:0007669"/>
    <property type="project" value="TreeGrafter"/>
</dbReference>
<dbReference type="InterPro" id="IPR004838">
    <property type="entry name" value="NHTrfase_class1_PyrdxlP-BS"/>
</dbReference>
<gene>
    <name evidence="10" type="ORF">MKK02DRAFT_26728</name>
</gene>
<dbReference type="FunFam" id="3.40.640.10:FF:000026">
    <property type="entry name" value="Aspartate aminotransferase"/>
    <property type="match status" value="1"/>
</dbReference>
<evidence type="ECO:0000256" key="7">
    <source>
        <dbReference type="ARBA" id="ARBA00049185"/>
    </source>
</evidence>
<dbReference type="InterPro" id="IPR015421">
    <property type="entry name" value="PyrdxlP-dep_Trfase_major"/>
</dbReference>
<dbReference type="Pfam" id="PF00155">
    <property type="entry name" value="Aminotran_1_2"/>
    <property type="match status" value="1"/>
</dbReference>
<dbReference type="GO" id="GO:0004069">
    <property type="term" value="F:L-aspartate:2-oxoglutarate aminotransferase activity"/>
    <property type="evidence" value="ECO:0007669"/>
    <property type="project" value="UniProtKB-EC"/>
</dbReference>
<evidence type="ECO:0000256" key="6">
    <source>
        <dbReference type="ARBA" id="ARBA00022898"/>
    </source>
</evidence>
<dbReference type="Proteomes" id="UP001164286">
    <property type="component" value="Unassembled WGS sequence"/>
</dbReference>
<dbReference type="NCBIfam" id="NF006719">
    <property type="entry name" value="PRK09257.1"/>
    <property type="match status" value="1"/>
</dbReference>
<proteinExistence type="inferred from homology"/>
<dbReference type="EMBL" id="JAKWFO010000005">
    <property type="protein sequence ID" value="KAI9637182.1"/>
    <property type="molecule type" value="Genomic_DNA"/>
</dbReference>
<evidence type="ECO:0000313" key="11">
    <source>
        <dbReference type="Proteomes" id="UP001164286"/>
    </source>
</evidence>
<dbReference type="PANTHER" id="PTHR11879:SF22">
    <property type="entry name" value="ASPARTATE AMINOTRANSFERASE, MITOCHONDRIAL"/>
    <property type="match status" value="1"/>
</dbReference>
<evidence type="ECO:0000256" key="8">
    <source>
        <dbReference type="RuleBase" id="RU000480"/>
    </source>
</evidence>
<protein>
    <recommendedName>
        <fullName evidence="8">Aspartate aminotransferase</fullName>
        <ecNumber evidence="8">2.6.1.1</ecNumber>
    </recommendedName>
</protein>
<comment type="miscellaneous">
    <text evidence="8">In eukaryotes there are cytoplasmic, mitochondrial and chloroplastic isozymes.</text>
</comment>
<dbReference type="Gene3D" id="3.90.1150.10">
    <property type="entry name" value="Aspartate Aminotransferase, domain 1"/>
    <property type="match status" value="1"/>
</dbReference>
<dbReference type="GeneID" id="77726449"/>
<accession>A0AA38LTR9</accession>
<keyword evidence="6" id="KW-0663">Pyridoxal phosphate</keyword>
<comment type="similarity">
    <text evidence="2">Belongs to the class-I pyridoxal-phosphate-dependent aminotransferase family.</text>
</comment>
<keyword evidence="4 8" id="KW-0032">Aminotransferase</keyword>
<evidence type="ECO:0000256" key="4">
    <source>
        <dbReference type="ARBA" id="ARBA00022576"/>
    </source>
</evidence>
<comment type="caution">
    <text evidence="10">The sequence shown here is derived from an EMBL/GenBank/DDBJ whole genome shotgun (WGS) entry which is preliminary data.</text>
</comment>
<evidence type="ECO:0000256" key="5">
    <source>
        <dbReference type="ARBA" id="ARBA00022679"/>
    </source>
</evidence>
<comment type="subunit">
    <text evidence="3 8">Homodimer.</text>
</comment>
<sequence length="427" mass="46919">MISTSALTASRAAARPIAVARRGISVWGSVVAGPPDPILGVTEKFKADKSPKKINLGVGAYRDGNGKPYVLPTVKKAEQKLFEAKMDKEYLPITGLGSFTKLAAELAYGKDSKPLVEDRLAISQSISGTGALRIAMAFLGKFHETSKTIYLPTPTWGNHIPIAKDSGLTVKHYKYFDKDTVGLDFEGMKADIKSAPDGSIVLLHACAHNPTGVDPTEAQWRELSDLVKEKKHFAFFDMAYQGFASGDILKDAYAVRYFVEQGHQILLCQSFAKNMGLYGERVGAVSFVCDSPEEKAKVDSQLKIIVRPMYSNPPVHGARLVSEILGNQELYNEWLVEVKGMADRIIDMRTKLYDTLVRLETPGEWKHIKSQIGMFSFTGLKPEQVEKLAEKASIYLTKDGRISMAGLNDGNVEYFAESVSKAVKGTL</sequence>
<evidence type="ECO:0000259" key="9">
    <source>
        <dbReference type="Pfam" id="PF00155"/>
    </source>
</evidence>
<evidence type="ECO:0000256" key="3">
    <source>
        <dbReference type="ARBA" id="ARBA00011738"/>
    </source>
</evidence>
<reference evidence="10" key="1">
    <citation type="journal article" date="2022" name="G3 (Bethesda)">
        <title>High quality genome of the basidiomycete yeast Dioszegia hungarica PDD-24b-2 isolated from cloud water.</title>
        <authorList>
            <person name="Jarrige D."/>
            <person name="Haridas S."/>
            <person name="Bleykasten-Grosshans C."/>
            <person name="Joly M."/>
            <person name="Nadalig T."/>
            <person name="Sancelme M."/>
            <person name="Vuilleumier S."/>
            <person name="Grigoriev I.V."/>
            <person name="Amato P."/>
            <person name="Bringel F."/>
        </authorList>
    </citation>
    <scope>NUCLEOTIDE SEQUENCE</scope>
    <source>
        <strain evidence="10">PDD-24b-2</strain>
    </source>
</reference>
<feature type="domain" description="Aminotransferase class I/classII large" evidence="9">
    <location>
        <begin position="52"/>
        <end position="418"/>
    </location>
</feature>
<dbReference type="AlphaFoldDB" id="A0AA38LTR9"/>
<organism evidence="10 11">
    <name type="scientific">Dioszegia hungarica</name>
    <dbReference type="NCBI Taxonomy" id="4972"/>
    <lineage>
        <taxon>Eukaryota</taxon>
        <taxon>Fungi</taxon>
        <taxon>Dikarya</taxon>
        <taxon>Basidiomycota</taxon>
        <taxon>Agaricomycotina</taxon>
        <taxon>Tremellomycetes</taxon>
        <taxon>Tremellales</taxon>
        <taxon>Bulleribasidiaceae</taxon>
        <taxon>Dioszegia</taxon>
    </lineage>
</organism>
<dbReference type="PROSITE" id="PS00105">
    <property type="entry name" value="AA_TRANSFER_CLASS_1"/>
    <property type="match status" value="1"/>
</dbReference>
<dbReference type="FunFam" id="3.90.1150.10:FF:000001">
    <property type="entry name" value="Aspartate aminotransferase"/>
    <property type="match status" value="1"/>
</dbReference>
<keyword evidence="5 8" id="KW-0808">Transferase</keyword>
<dbReference type="GO" id="GO:0005739">
    <property type="term" value="C:mitochondrion"/>
    <property type="evidence" value="ECO:0007669"/>
    <property type="project" value="TreeGrafter"/>
</dbReference>
<dbReference type="SUPFAM" id="SSF53383">
    <property type="entry name" value="PLP-dependent transferases"/>
    <property type="match status" value="1"/>
</dbReference>
<comment type="catalytic activity">
    <reaction evidence="7 8">
        <text>L-aspartate + 2-oxoglutarate = oxaloacetate + L-glutamate</text>
        <dbReference type="Rhea" id="RHEA:21824"/>
        <dbReference type="ChEBI" id="CHEBI:16452"/>
        <dbReference type="ChEBI" id="CHEBI:16810"/>
        <dbReference type="ChEBI" id="CHEBI:29985"/>
        <dbReference type="ChEBI" id="CHEBI:29991"/>
        <dbReference type="EC" id="2.6.1.1"/>
    </reaction>
</comment>
<evidence type="ECO:0000256" key="1">
    <source>
        <dbReference type="ARBA" id="ARBA00001933"/>
    </source>
</evidence>
<dbReference type="CDD" id="cd00609">
    <property type="entry name" value="AAT_like"/>
    <property type="match status" value="1"/>
</dbReference>
<comment type="cofactor">
    <cofactor evidence="1">
        <name>pyridoxal 5'-phosphate</name>
        <dbReference type="ChEBI" id="CHEBI:597326"/>
    </cofactor>
</comment>
<dbReference type="EC" id="2.6.1.1" evidence="8"/>
<evidence type="ECO:0000313" key="10">
    <source>
        <dbReference type="EMBL" id="KAI9637182.1"/>
    </source>
</evidence>
<dbReference type="InterPro" id="IPR015424">
    <property type="entry name" value="PyrdxlP-dep_Trfase"/>
</dbReference>
<dbReference type="InterPro" id="IPR015422">
    <property type="entry name" value="PyrdxlP-dep_Trfase_small"/>
</dbReference>
<dbReference type="GO" id="GO:0030170">
    <property type="term" value="F:pyridoxal phosphate binding"/>
    <property type="evidence" value="ECO:0007669"/>
    <property type="project" value="InterPro"/>
</dbReference>
<evidence type="ECO:0000256" key="2">
    <source>
        <dbReference type="ARBA" id="ARBA00007441"/>
    </source>
</evidence>
<keyword evidence="11" id="KW-1185">Reference proteome</keyword>